<organism evidence="2">
    <name type="scientific">Sesamum radiatum</name>
    <name type="common">Black benniseed</name>
    <dbReference type="NCBI Taxonomy" id="300843"/>
    <lineage>
        <taxon>Eukaryota</taxon>
        <taxon>Viridiplantae</taxon>
        <taxon>Streptophyta</taxon>
        <taxon>Embryophyta</taxon>
        <taxon>Tracheophyta</taxon>
        <taxon>Spermatophyta</taxon>
        <taxon>Magnoliopsida</taxon>
        <taxon>eudicotyledons</taxon>
        <taxon>Gunneridae</taxon>
        <taxon>Pentapetalae</taxon>
        <taxon>asterids</taxon>
        <taxon>lamiids</taxon>
        <taxon>Lamiales</taxon>
        <taxon>Pedaliaceae</taxon>
        <taxon>Sesamum</taxon>
    </lineage>
</organism>
<accession>A0AAW2T614</accession>
<evidence type="ECO:0000256" key="1">
    <source>
        <dbReference type="SAM" id="MobiDB-lite"/>
    </source>
</evidence>
<feature type="compositionally biased region" description="Acidic residues" evidence="1">
    <location>
        <begin position="21"/>
        <end position="31"/>
    </location>
</feature>
<evidence type="ECO:0000313" key="2">
    <source>
        <dbReference type="EMBL" id="KAL0399802.1"/>
    </source>
</evidence>
<dbReference type="AlphaFoldDB" id="A0AAW2T614"/>
<feature type="region of interest" description="Disordered" evidence="1">
    <location>
        <begin position="21"/>
        <end position="43"/>
    </location>
</feature>
<gene>
    <name evidence="2" type="ORF">Sradi_2323500</name>
</gene>
<reference evidence="2" key="2">
    <citation type="journal article" date="2024" name="Plant">
        <title>Genomic evolution and insights into agronomic trait innovations of Sesamum species.</title>
        <authorList>
            <person name="Miao H."/>
            <person name="Wang L."/>
            <person name="Qu L."/>
            <person name="Liu H."/>
            <person name="Sun Y."/>
            <person name="Le M."/>
            <person name="Wang Q."/>
            <person name="Wei S."/>
            <person name="Zheng Y."/>
            <person name="Lin W."/>
            <person name="Duan Y."/>
            <person name="Cao H."/>
            <person name="Xiong S."/>
            <person name="Wang X."/>
            <person name="Wei L."/>
            <person name="Li C."/>
            <person name="Ma Q."/>
            <person name="Ju M."/>
            <person name="Zhao R."/>
            <person name="Li G."/>
            <person name="Mu C."/>
            <person name="Tian Q."/>
            <person name="Mei H."/>
            <person name="Zhang T."/>
            <person name="Gao T."/>
            <person name="Zhang H."/>
        </authorList>
    </citation>
    <scope>NUCLEOTIDE SEQUENCE</scope>
    <source>
        <strain evidence="2">G02</strain>
    </source>
</reference>
<sequence length="68" mass="7924">MTEEDDPNGDETYALALLYGDMDDELNDDEEARPREDGNPKPCIQHEFNLKELYSWVGKLSMKEMWSP</sequence>
<protein>
    <submittedName>
        <fullName evidence="2">Uncharacterized protein</fullName>
    </submittedName>
</protein>
<name>A0AAW2T614_SESRA</name>
<dbReference type="EMBL" id="JACGWJ010000009">
    <property type="protein sequence ID" value="KAL0399802.1"/>
    <property type="molecule type" value="Genomic_DNA"/>
</dbReference>
<reference evidence="2" key="1">
    <citation type="submission" date="2020-06" db="EMBL/GenBank/DDBJ databases">
        <authorList>
            <person name="Li T."/>
            <person name="Hu X."/>
            <person name="Zhang T."/>
            <person name="Song X."/>
            <person name="Zhang H."/>
            <person name="Dai N."/>
            <person name="Sheng W."/>
            <person name="Hou X."/>
            <person name="Wei L."/>
        </authorList>
    </citation>
    <scope>NUCLEOTIDE SEQUENCE</scope>
    <source>
        <strain evidence="2">G02</strain>
        <tissue evidence="2">Leaf</tissue>
    </source>
</reference>
<comment type="caution">
    <text evidence="2">The sequence shown here is derived from an EMBL/GenBank/DDBJ whole genome shotgun (WGS) entry which is preliminary data.</text>
</comment>
<proteinExistence type="predicted"/>